<keyword evidence="3" id="KW-1185">Reference proteome</keyword>
<dbReference type="InterPro" id="IPR000639">
    <property type="entry name" value="Epox_hydrolase-like"/>
</dbReference>
<keyword evidence="2" id="KW-0378">Hydrolase</keyword>
<dbReference type="EMBL" id="QZEZ01000009">
    <property type="protein sequence ID" value="RJK93509.1"/>
    <property type="molecule type" value="Genomic_DNA"/>
</dbReference>
<dbReference type="InterPro" id="IPR029058">
    <property type="entry name" value="AB_hydrolase_fold"/>
</dbReference>
<dbReference type="PANTHER" id="PTHR43194">
    <property type="entry name" value="HYDROLASE ALPHA/BETA FOLD FAMILY"/>
    <property type="match status" value="1"/>
</dbReference>
<dbReference type="GO" id="GO:0016787">
    <property type="term" value="F:hydrolase activity"/>
    <property type="evidence" value="ECO:0007669"/>
    <property type="project" value="UniProtKB-KW"/>
</dbReference>
<organism evidence="2 3">
    <name type="scientific">Vallicoccus soli</name>
    <dbReference type="NCBI Taxonomy" id="2339232"/>
    <lineage>
        <taxon>Bacteria</taxon>
        <taxon>Bacillati</taxon>
        <taxon>Actinomycetota</taxon>
        <taxon>Actinomycetes</taxon>
        <taxon>Motilibacterales</taxon>
        <taxon>Vallicoccaceae</taxon>
        <taxon>Vallicoccus</taxon>
    </lineage>
</organism>
<protein>
    <submittedName>
        <fullName evidence="2">Alpha/beta hydrolase</fullName>
    </submittedName>
</protein>
<dbReference type="PANTHER" id="PTHR43194:SF2">
    <property type="entry name" value="PEROXISOMAL MEMBRANE PROTEIN LPX1"/>
    <property type="match status" value="1"/>
</dbReference>
<reference evidence="2 3" key="1">
    <citation type="submission" date="2018-09" db="EMBL/GenBank/DDBJ databases">
        <title>YIM 75000 draft genome.</title>
        <authorList>
            <person name="Tang S."/>
            <person name="Feng Y."/>
        </authorList>
    </citation>
    <scope>NUCLEOTIDE SEQUENCE [LARGE SCALE GENOMIC DNA]</scope>
    <source>
        <strain evidence="2 3">YIM 75000</strain>
    </source>
</reference>
<comment type="caution">
    <text evidence="2">The sequence shown here is derived from an EMBL/GenBank/DDBJ whole genome shotgun (WGS) entry which is preliminary data.</text>
</comment>
<dbReference type="Gene3D" id="3.40.50.1820">
    <property type="entry name" value="alpha/beta hydrolase"/>
    <property type="match status" value="1"/>
</dbReference>
<dbReference type="Pfam" id="PF00561">
    <property type="entry name" value="Abhydrolase_1"/>
    <property type="match status" value="1"/>
</dbReference>
<sequence length="385" mass="40736">MGRRGGHHLLRGRDADRRAGAADVRAGAVVSPLAGVPGWGRRAGVLGAAAGAVAAGALLGVVAERRTVGRSLHRVPEGEHDPYGSGGGEEHVVITADGVPLHAEVDGDDDADVTVVLVHGWALSLRSWWYQRRDLADLGRVVLYDQRGHGRSGRGDRERATIDQLGDDLLHVLDELAPRGPVVLVGHSMGGMTVMALADQHPELFGERVVGVALVSTSPGKLADVTLGAPAAAGRLLRRAVPTVFDQLARRPALVERTRRVGSDLELLLTRRYSFASDVPTSLVEFVSEMISTTPIETVAEFYPAFSAHDKLAALPVLDTLPTLVLVGEDDLLTPPEHSRDIAAAVPTAELVTVPAAGHLVLLEHPGTVTAHLRELVERALGGRP</sequence>
<proteinExistence type="predicted"/>
<evidence type="ECO:0000259" key="1">
    <source>
        <dbReference type="Pfam" id="PF00561"/>
    </source>
</evidence>
<evidence type="ECO:0000313" key="3">
    <source>
        <dbReference type="Proteomes" id="UP000265614"/>
    </source>
</evidence>
<dbReference type="Proteomes" id="UP000265614">
    <property type="component" value="Unassembled WGS sequence"/>
</dbReference>
<dbReference type="SUPFAM" id="SSF53474">
    <property type="entry name" value="alpha/beta-Hydrolases"/>
    <property type="match status" value="1"/>
</dbReference>
<dbReference type="OrthoDB" id="5422338at2"/>
<accession>A0A3A3ZES0</accession>
<feature type="domain" description="AB hydrolase-1" evidence="1">
    <location>
        <begin position="114"/>
        <end position="366"/>
    </location>
</feature>
<dbReference type="InterPro" id="IPR000073">
    <property type="entry name" value="AB_hydrolase_1"/>
</dbReference>
<evidence type="ECO:0000313" key="2">
    <source>
        <dbReference type="EMBL" id="RJK93509.1"/>
    </source>
</evidence>
<dbReference type="AlphaFoldDB" id="A0A3A3ZES0"/>
<dbReference type="PRINTS" id="PR00412">
    <property type="entry name" value="EPOXHYDRLASE"/>
</dbReference>
<name>A0A3A3ZES0_9ACTN</name>
<gene>
    <name evidence="2" type="ORF">D5H78_16870</name>
</gene>
<dbReference type="InterPro" id="IPR050228">
    <property type="entry name" value="Carboxylesterase_BioH"/>
</dbReference>